<gene>
    <name evidence="2" type="ORF">ACFQ5G_48310</name>
</gene>
<sequence>MTAPTPADVYRLTTANRLMIADLLDGLDDAAWRASTLCEGWTVQQMAAHFVQPMLIGFGRFFLVSFRYRGDTARTVDHFTRRLAQRPRTELTALLRRHAADRVDPPRVGPMGPFAETCVHLRDIARPLGLDADVPIGHWRILLGYLTAPGAAPALAPPGRLAGLRLEATDTDWSAGEGALVTGPAEALAMAITGRRAALPDLSGAGVAHLR</sequence>
<keyword evidence="2" id="KW-0413">Isomerase</keyword>
<dbReference type="Gene3D" id="1.20.120.450">
    <property type="entry name" value="dinb family like domain"/>
    <property type="match status" value="1"/>
</dbReference>
<dbReference type="NCBIfam" id="TIGR03083">
    <property type="entry name" value="maleylpyruvate isomerase family mycothiol-dependent enzyme"/>
    <property type="match status" value="1"/>
</dbReference>
<accession>A0ABW4AT96</accession>
<dbReference type="EMBL" id="JBHTMK010000064">
    <property type="protein sequence ID" value="MFD1373183.1"/>
    <property type="molecule type" value="Genomic_DNA"/>
</dbReference>
<keyword evidence="3" id="KW-1185">Reference proteome</keyword>
<proteinExistence type="predicted"/>
<dbReference type="RefSeq" id="WP_317796925.1">
    <property type="nucleotide sequence ID" value="NZ_AP028461.1"/>
</dbReference>
<evidence type="ECO:0000259" key="1">
    <source>
        <dbReference type="Pfam" id="PF11716"/>
    </source>
</evidence>
<reference evidence="3" key="1">
    <citation type="journal article" date="2019" name="Int. J. Syst. Evol. Microbiol.">
        <title>The Global Catalogue of Microorganisms (GCM) 10K type strain sequencing project: providing services to taxonomists for standard genome sequencing and annotation.</title>
        <authorList>
            <consortium name="The Broad Institute Genomics Platform"/>
            <consortium name="The Broad Institute Genome Sequencing Center for Infectious Disease"/>
            <person name="Wu L."/>
            <person name="Ma J."/>
        </authorList>
    </citation>
    <scope>NUCLEOTIDE SEQUENCE [LARGE SCALE GENOMIC DNA]</scope>
    <source>
        <strain evidence="3">CCM 7526</strain>
    </source>
</reference>
<organism evidence="2 3">
    <name type="scientific">Actinoplanes sichuanensis</name>
    <dbReference type="NCBI Taxonomy" id="512349"/>
    <lineage>
        <taxon>Bacteria</taxon>
        <taxon>Bacillati</taxon>
        <taxon>Actinomycetota</taxon>
        <taxon>Actinomycetes</taxon>
        <taxon>Micromonosporales</taxon>
        <taxon>Micromonosporaceae</taxon>
        <taxon>Actinoplanes</taxon>
    </lineage>
</organism>
<dbReference type="SUPFAM" id="SSF109854">
    <property type="entry name" value="DinB/YfiT-like putative metalloenzymes"/>
    <property type="match status" value="1"/>
</dbReference>
<feature type="domain" description="Mycothiol-dependent maleylpyruvate isomerase metal-binding" evidence="1">
    <location>
        <begin position="20"/>
        <end position="104"/>
    </location>
</feature>
<dbReference type="Proteomes" id="UP001597183">
    <property type="component" value="Unassembled WGS sequence"/>
</dbReference>
<dbReference type="InterPro" id="IPR024344">
    <property type="entry name" value="MDMPI_metal-binding"/>
</dbReference>
<protein>
    <submittedName>
        <fullName evidence="2">Maleylpyruvate isomerase family mycothiol-dependent enzyme</fullName>
    </submittedName>
</protein>
<name>A0ABW4AT96_9ACTN</name>
<dbReference type="InterPro" id="IPR017517">
    <property type="entry name" value="Maleyloyr_isom"/>
</dbReference>
<evidence type="ECO:0000313" key="2">
    <source>
        <dbReference type="EMBL" id="MFD1373183.1"/>
    </source>
</evidence>
<dbReference type="InterPro" id="IPR034660">
    <property type="entry name" value="DinB/YfiT-like"/>
</dbReference>
<comment type="caution">
    <text evidence="2">The sequence shown here is derived from an EMBL/GenBank/DDBJ whole genome shotgun (WGS) entry which is preliminary data.</text>
</comment>
<dbReference type="Pfam" id="PF11716">
    <property type="entry name" value="MDMPI_N"/>
    <property type="match status" value="1"/>
</dbReference>
<evidence type="ECO:0000313" key="3">
    <source>
        <dbReference type="Proteomes" id="UP001597183"/>
    </source>
</evidence>
<dbReference type="GO" id="GO:0016853">
    <property type="term" value="F:isomerase activity"/>
    <property type="evidence" value="ECO:0007669"/>
    <property type="project" value="UniProtKB-KW"/>
</dbReference>